<dbReference type="GO" id="GO:0016787">
    <property type="term" value="F:hydrolase activity"/>
    <property type="evidence" value="ECO:0007669"/>
    <property type="project" value="UniProtKB-KW"/>
</dbReference>
<name>A0A7X1B0H2_9BACT</name>
<comment type="caution">
    <text evidence="2">The sequence shown here is derived from an EMBL/GenBank/DDBJ whole genome shotgun (WGS) entry which is preliminary data.</text>
</comment>
<dbReference type="PANTHER" id="PTHR33886:SF8">
    <property type="entry name" value="UNSATURATED RHAMNOGALACTURONAN HYDROLASE (EUROFUNG)"/>
    <property type="match status" value="1"/>
</dbReference>
<evidence type="ECO:0000313" key="2">
    <source>
        <dbReference type="EMBL" id="MBC2603361.1"/>
    </source>
</evidence>
<evidence type="ECO:0000313" key="3">
    <source>
        <dbReference type="Proteomes" id="UP000525652"/>
    </source>
</evidence>
<organism evidence="2 3">
    <name type="scientific">Puniceicoccus vermicola</name>
    <dbReference type="NCBI Taxonomy" id="388746"/>
    <lineage>
        <taxon>Bacteria</taxon>
        <taxon>Pseudomonadati</taxon>
        <taxon>Verrucomicrobiota</taxon>
        <taxon>Opitutia</taxon>
        <taxon>Puniceicoccales</taxon>
        <taxon>Puniceicoccaceae</taxon>
        <taxon>Puniceicoccus</taxon>
    </lineage>
</organism>
<dbReference type="InterPro" id="IPR008928">
    <property type="entry name" value="6-hairpin_glycosidase_sf"/>
</dbReference>
<dbReference type="Gene3D" id="1.50.10.10">
    <property type="match status" value="1"/>
</dbReference>
<gene>
    <name evidence="2" type="ORF">H5P30_16380</name>
</gene>
<dbReference type="InterPro" id="IPR052043">
    <property type="entry name" value="PolySaccharide_Degr_Enz"/>
</dbReference>
<dbReference type="SUPFAM" id="SSF48208">
    <property type="entry name" value="Six-hairpin glycosidases"/>
    <property type="match status" value="1"/>
</dbReference>
<protein>
    <submittedName>
        <fullName evidence="2">Glycoside hydrolase family 88 protein</fullName>
    </submittedName>
</protein>
<accession>A0A7X1B0H2</accession>
<dbReference type="Pfam" id="PF07470">
    <property type="entry name" value="Glyco_hydro_88"/>
    <property type="match status" value="1"/>
</dbReference>
<dbReference type="AlphaFoldDB" id="A0A7X1B0H2"/>
<dbReference type="EMBL" id="JACHVA010000126">
    <property type="protein sequence ID" value="MBC2603361.1"/>
    <property type="molecule type" value="Genomic_DNA"/>
</dbReference>
<dbReference type="Proteomes" id="UP000525652">
    <property type="component" value="Unassembled WGS sequence"/>
</dbReference>
<dbReference type="InterPro" id="IPR010905">
    <property type="entry name" value="Glyco_hydro_88"/>
</dbReference>
<keyword evidence="3" id="KW-1185">Reference proteome</keyword>
<reference evidence="2 3" key="1">
    <citation type="submission" date="2020-07" db="EMBL/GenBank/DDBJ databases">
        <authorList>
            <person name="Feng X."/>
        </authorList>
    </citation>
    <scope>NUCLEOTIDE SEQUENCE [LARGE SCALE GENOMIC DNA]</scope>
    <source>
        <strain evidence="2 3">JCM14086</strain>
    </source>
</reference>
<sequence>MKQTSPFLLAQAAFRKHKAVQGSYDVYPGIVSMHGMARLATETQDENLLEEIRSEIMPYVRGERSFPANFPNYLCGGNGAAWLLWRGKLPEVEEAARQYAEQIMNEAPRDNAGILCHPNNPEEQKIWIDVAFAVSPFLLFTGLALGNDDYLEEAFQQTAKMVKAFHREDTGLVIQAHNFSGAGHKTEDHWSRGNGWAALALADVAIYLPDDHPRKAEAISLFQDHVRACAKFQDEEGLWHQEMTDLRLAYVETSGSGLMLYALGAGIQAGLIPDSEMERFQRGLKGLNAYITEDTDIFHTCCGCLSPGQGTKLEYRAHPAKVNDHHAFGPVVLAMGQAHLLGIQSI</sequence>
<evidence type="ECO:0000256" key="1">
    <source>
        <dbReference type="ARBA" id="ARBA00022801"/>
    </source>
</evidence>
<dbReference type="PANTHER" id="PTHR33886">
    <property type="entry name" value="UNSATURATED RHAMNOGALACTURONAN HYDROLASE (EUROFUNG)"/>
    <property type="match status" value="1"/>
</dbReference>
<dbReference type="RefSeq" id="WP_185693993.1">
    <property type="nucleotide sequence ID" value="NZ_JACHVA010000126.1"/>
</dbReference>
<keyword evidence="1 2" id="KW-0378">Hydrolase</keyword>
<dbReference type="InterPro" id="IPR012341">
    <property type="entry name" value="6hp_glycosidase-like_sf"/>
</dbReference>
<proteinExistence type="predicted"/>
<dbReference type="GO" id="GO:0005975">
    <property type="term" value="P:carbohydrate metabolic process"/>
    <property type="evidence" value="ECO:0007669"/>
    <property type="project" value="InterPro"/>
</dbReference>